<dbReference type="InterPro" id="IPR030391">
    <property type="entry name" value="MeTrfase_TrmA_CS"/>
</dbReference>
<dbReference type="InterPro" id="IPR011869">
    <property type="entry name" value="TrmA_MeTrfase"/>
</dbReference>
<dbReference type="InterPro" id="IPR010280">
    <property type="entry name" value="U5_MeTrfase_fam"/>
</dbReference>
<evidence type="ECO:0000256" key="2">
    <source>
        <dbReference type="ARBA" id="ARBA00022679"/>
    </source>
</evidence>
<evidence type="ECO:0000313" key="7">
    <source>
        <dbReference type="EMBL" id="XAU16153.1"/>
    </source>
</evidence>
<dbReference type="Proteomes" id="UP001447842">
    <property type="component" value="Chromosome"/>
</dbReference>
<evidence type="ECO:0000256" key="3">
    <source>
        <dbReference type="ARBA" id="ARBA00022691"/>
    </source>
</evidence>
<keyword evidence="2 5" id="KW-0808">Transferase</keyword>
<feature type="binding site" evidence="5">
    <location>
        <position position="221"/>
    </location>
    <ligand>
        <name>S-adenosyl-L-methionine</name>
        <dbReference type="ChEBI" id="CHEBI:59789"/>
    </ligand>
</feature>
<dbReference type="CDD" id="cd02440">
    <property type="entry name" value="AdoMet_MTases"/>
    <property type="match status" value="1"/>
</dbReference>
<dbReference type="PROSITE" id="PS51687">
    <property type="entry name" value="SAM_MT_RNA_M5U"/>
    <property type="match status" value="1"/>
</dbReference>
<dbReference type="PANTHER" id="PTHR47790:SF2">
    <property type="entry name" value="TRNA_TMRNA (URACIL-C(5))-METHYLTRANSFERASE"/>
    <property type="match status" value="1"/>
</dbReference>
<feature type="active site" description="Nucleophile" evidence="5">
    <location>
        <position position="327"/>
    </location>
</feature>
<evidence type="ECO:0000256" key="6">
    <source>
        <dbReference type="PROSITE-ProRule" id="PRU10015"/>
    </source>
</evidence>
<dbReference type="NCBIfam" id="TIGR02143">
    <property type="entry name" value="trmA_only"/>
    <property type="match status" value="1"/>
</dbReference>
<dbReference type="Gene3D" id="3.40.50.150">
    <property type="entry name" value="Vaccinia Virus protein VP39"/>
    <property type="match status" value="1"/>
</dbReference>
<proteinExistence type="inferred from homology"/>
<feature type="binding site" evidence="5">
    <location>
        <position position="242"/>
    </location>
    <ligand>
        <name>S-adenosyl-L-methionine</name>
        <dbReference type="ChEBI" id="CHEBI:59789"/>
    </ligand>
</feature>
<sequence length="371" mass="42039">MECRHFGRCGSCRWYEEGYEGQLTKKAEEIKALFAPLYTGAFDIARSAPEGYRARAEFKVWHVGDTMHFAMNSIDREGVVLLEECPMVTAPIQALMWPLLDALNAAPGMGRKLFGMDFLAGRDGDIAVSMLYHRKLDDTWKAQAAELATKFGISIIGRSRKQKEVIGRDHVIESVDVAERTYRFKQIENSFTQPNPGVNAQMIGWALQQFEGLGGDLLELYCGAGNFTIPFASRFDRVLATEISKSSIHAAKTNMELNDVHNIDFVRMSAEEFVQALDGVREFNRMKGIDLPSYRLDTIFVDPPRAGMDEASCDFAARHEHILYISCNPETLKRDLEYLTRTHRIEAMAMFDQFPYTHHMEMGVKLKKAAQ</sequence>
<comment type="similarity">
    <text evidence="5">Belongs to the class I-like SAM-binding methyltransferase superfamily. RNA M5U methyltransferase family.</text>
</comment>
<name>A0ABZ3HDG0_9BACT</name>
<feature type="active site" evidence="6">
    <location>
        <position position="327"/>
    </location>
</feature>
<dbReference type="RefSeq" id="WP_345973540.1">
    <property type="nucleotide sequence ID" value="NZ_CP147920.1"/>
</dbReference>
<reference evidence="7 8" key="1">
    <citation type="submission" date="2024-03" db="EMBL/GenBank/DDBJ databases">
        <title>Sulfurimonas sp. HSL3-1.</title>
        <authorList>
            <person name="Wang S."/>
        </authorList>
    </citation>
    <scope>NUCLEOTIDE SEQUENCE [LARGE SCALE GENOMIC DNA]</scope>
    <source>
        <strain evidence="7 8">HSL3-1</strain>
    </source>
</reference>
<evidence type="ECO:0000256" key="5">
    <source>
        <dbReference type="PROSITE-ProRule" id="PRU01024"/>
    </source>
</evidence>
<dbReference type="InterPro" id="IPR029063">
    <property type="entry name" value="SAM-dependent_MTases_sf"/>
</dbReference>
<dbReference type="EC" id="2.1.1.35" evidence="7"/>
<keyword evidence="8" id="KW-1185">Reference proteome</keyword>
<evidence type="ECO:0000313" key="8">
    <source>
        <dbReference type="Proteomes" id="UP001447842"/>
    </source>
</evidence>
<dbReference type="Pfam" id="PF05958">
    <property type="entry name" value="tRNA_U5-meth_tr"/>
    <property type="match status" value="1"/>
</dbReference>
<feature type="binding site" evidence="5">
    <location>
        <position position="302"/>
    </location>
    <ligand>
        <name>S-adenosyl-L-methionine</name>
        <dbReference type="ChEBI" id="CHEBI:59789"/>
    </ligand>
</feature>
<evidence type="ECO:0000256" key="1">
    <source>
        <dbReference type="ARBA" id="ARBA00022603"/>
    </source>
</evidence>
<organism evidence="7 8">
    <name type="scientific">Sulfurimonas diazotrophicus</name>
    <dbReference type="NCBI Taxonomy" id="3131939"/>
    <lineage>
        <taxon>Bacteria</taxon>
        <taxon>Pseudomonadati</taxon>
        <taxon>Campylobacterota</taxon>
        <taxon>Epsilonproteobacteria</taxon>
        <taxon>Campylobacterales</taxon>
        <taxon>Sulfurimonadaceae</taxon>
        <taxon>Sulfurimonas</taxon>
    </lineage>
</organism>
<dbReference type="PANTHER" id="PTHR47790">
    <property type="entry name" value="TRNA/TMRNA (URACIL-C(5))-METHYLTRANSFERASE"/>
    <property type="match status" value="1"/>
</dbReference>
<accession>A0ABZ3HDG0</accession>
<keyword evidence="1 5" id="KW-0489">Methyltransferase</keyword>
<keyword evidence="4" id="KW-0819">tRNA processing</keyword>
<protein>
    <submittedName>
        <fullName evidence="7">tRNA (Uridine(54)-C5)-methyltransferase TrmA</fullName>
        <ecNumber evidence="7">2.1.1.35</ecNumber>
    </submittedName>
</protein>
<gene>
    <name evidence="7" type="primary">trmA</name>
    <name evidence="7" type="ORF">WCY31_05445</name>
</gene>
<dbReference type="SUPFAM" id="SSF53335">
    <property type="entry name" value="S-adenosyl-L-methionine-dependent methyltransferases"/>
    <property type="match status" value="1"/>
</dbReference>
<dbReference type="PROSITE" id="PS01230">
    <property type="entry name" value="TRMA_1"/>
    <property type="match status" value="1"/>
</dbReference>
<keyword evidence="3 5" id="KW-0949">S-adenosyl-L-methionine</keyword>
<dbReference type="InterPro" id="IPR030390">
    <property type="entry name" value="MeTrfase_TrmA_AS"/>
</dbReference>
<dbReference type="Gene3D" id="2.40.50.1070">
    <property type="match status" value="1"/>
</dbReference>
<dbReference type="PROSITE" id="PS01231">
    <property type="entry name" value="TRMA_2"/>
    <property type="match status" value="1"/>
</dbReference>
<dbReference type="GO" id="GO:0032259">
    <property type="term" value="P:methylation"/>
    <property type="evidence" value="ECO:0007669"/>
    <property type="project" value="UniProtKB-KW"/>
</dbReference>
<evidence type="ECO:0000256" key="4">
    <source>
        <dbReference type="ARBA" id="ARBA00022694"/>
    </source>
</evidence>
<dbReference type="GO" id="GO:0030697">
    <property type="term" value="F:tRNA (uracil(54)-C5)-methyltransferase activity, S-adenosyl methionine-dependent"/>
    <property type="evidence" value="ECO:0007669"/>
    <property type="project" value="UniProtKB-EC"/>
</dbReference>
<dbReference type="EMBL" id="CP147920">
    <property type="protein sequence ID" value="XAU16153.1"/>
    <property type="molecule type" value="Genomic_DNA"/>
</dbReference>
<feature type="binding site" evidence="5">
    <location>
        <position position="193"/>
    </location>
    <ligand>
        <name>S-adenosyl-L-methionine</name>
        <dbReference type="ChEBI" id="CHEBI:59789"/>
    </ligand>
</feature>
<dbReference type="HAMAP" id="MF_01011">
    <property type="entry name" value="RNA_methyltr_TrmA"/>
    <property type="match status" value="1"/>
</dbReference>